<accession>A0AAD7J9B4</accession>
<dbReference type="AlphaFoldDB" id="A0AAD7J9B4"/>
<proteinExistence type="predicted"/>
<keyword evidence="1" id="KW-0472">Membrane</keyword>
<dbReference type="EMBL" id="JARKIB010000039">
    <property type="protein sequence ID" value="KAJ7759606.1"/>
    <property type="molecule type" value="Genomic_DNA"/>
</dbReference>
<feature type="transmembrane region" description="Helical" evidence="1">
    <location>
        <begin position="16"/>
        <end position="33"/>
    </location>
</feature>
<evidence type="ECO:0000313" key="2">
    <source>
        <dbReference type="EMBL" id="KAJ7759606.1"/>
    </source>
</evidence>
<keyword evidence="1" id="KW-1133">Transmembrane helix</keyword>
<sequence length="501" mass="55403">MASKTVLRFLRFQPRIWLWGIVILVGLLITLHLREPALPPPIFGPPIVDPLTQVLGHPSFNDIRLYERELPQHVPRGMLPKGDNRPSPRYLFFPWASWGSGWNNVFQGALLNTHLAYRAHRAYVFPNYIPRDHPPFPDILPNGTRHMLEVPMNAFVSGPTGGGPLSADNTDSLLRRAVSVEWWNLVCPPKNVVTVKLYDTLQELGLDGGSDGKDMMDKWANKLLGMSEPCVSIVDGSVFDYIFIGSSRVLSIWPDYANSPVLQYFAWSPLVTAAMLRHFHFLSDDAPPKLLAPMGEPPYGFQSFRPYKSSAPSIAGLLGIHVRRGDYEGHCINLANGGADYNAWNLMGTPGLTPASKDGYVWPALPDYLNIPDNQSRRDAALDHCWPSPAVIVARAREVQIGAARQDALPPQDLRRIYISTNGEATWVAELASALRADGWKVASSLDLMLTREEQAVGQAVDMAILAGADTFIGVGFSSLTSNVVQIRLGGGRDARTIHFW</sequence>
<dbReference type="Proteomes" id="UP001215598">
    <property type="component" value="Unassembled WGS sequence"/>
</dbReference>
<protein>
    <submittedName>
        <fullName evidence="2">Uncharacterized protein</fullName>
    </submittedName>
</protein>
<keyword evidence="1" id="KW-0812">Transmembrane</keyword>
<organism evidence="2 3">
    <name type="scientific">Mycena metata</name>
    <dbReference type="NCBI Taxonomy" id="1033252"/>
    <lineage>
        <taxon>Eukaryota</taxon>
        <taxon>Fungi</taxon>
        <taxon>Dikarya</taxon>
        <taxon>Basidiomycota</taxon>
        <taxon>Agaricomycotina</taxon>
        <taxon>Agaricomycetes</taxon>
        <taxon>Agaricomycetidae</taxon>
        <taxon>Agaricales</taxon>
        <taxon>Marasmiineae</taxon>
        <taxon>Mycenaceae</taxon>
        <taxon>Mycena</taxon>
    </lineage>
</organism>
<evidence type="ECO:0000256" key="1">
    <source>
        <dbReference type="SAM" id="Phobius"/>
    </source>
</evidence>
<gene>
    <name evidence="2" type="ORF">B0H16DRAFT_1313274</name>
</gene>
<keyword evidence="3" id="KW-1185">Reference proteome</keyword>
<evidence type="ECO:0000313" key="3">
    <source>
        <dbReference type="Proteomes" id="UP001215598"/>
    </source>
</evidence>
<comment type="caution">
    <text evidence="2">The sequence shown here is derived from an EMBL/GenBank/DDBJ whole genome shotgun (WGS) entry which is preliminary data.</text>
</comment>
<name>A0AAD7J9B4_9AGAR</name>
<dbReference type="CDD" id="cd11296">
    <property type="entry name" value="O-FucT_like"/>
    <property type="match status" value="1"/>
</dbReference>
<dbReference type="Gene3D" id="3.40.50.11350">
    <property type="match status" value="1"/>
</dbReference>
<reference evidence="2" key="1">
    <citation type="submission" date="2023-03" db="EMBL/GenBank/DDBJ databases">
        <title>Massive genome expansion in bonnet fungi (Mycena s.s.) driven by repeated elements and novel gene families across ecological guilds.</title>
        <authorList>
            <consortium name="Lawrence Berkeley National Laboratory"/>
            <person name="Harder C.B."/>
            <person name="Miyauchi S."/>
            <person name="Viragh M."/>
            <person name="Kuo A."/>
            <person name="Thoen E."/>
            <person name="Andreopoulos B."/>
            <person name="Lu D."/>
            <person name="Skrede I."/>
            <person name="Drula E."/>
            <person name="Henrissat B."/>
            <person name="Morin E."/>
            <person name="Kohler A."/>
            <person name="Barry K."/>
            <person name="LaButti K."/>
            <person name="Morin E."/>
            <person name="Salamov A."/>
            <person name="Lipzen A."/>
            <person name="Mereny Z."/>
            <person name="Hegedus B."/>
            <person name="Baldrian P."/>
            <person name="Stursova M."/>
            <person name="Weitz H."/>
            <person name="Taylor A."/>
            <person name="Grigoriev I.V."/>
            <person name="Nagy L.G."/>
            <person name="Martin F."/>
            <person name="Kauserud H."/>
        </authorList>
    </citation>
    <scope>NUCLEOTIDE SEQUENCE</scope>
    <source>
        <strain evidence="2">CBHHK182m</strain>
    </source>
</reference>